<dbReference type="PROSITE" id="PS50004">
    <property type="entry name" value="C2"/>
    <property type="match status" value="2"/>
</dbReference>
<dbReference type="AlphaFoldDB" id="A7SXD2"/>
<organism evidence="2 3">
    <name type="scientific">Nematostella vectensis</name>
    <name type="common">Starlet sea anemone</name>
    <dbReference type="NCBI Taxonomy" id="45351"/>
    <lineage>
        <taxon>Eukaryota</taxon>
        <taxon>Metazoa</taxon>
        <taxon>Cnidaria</taxon>
        <taxon>Anthozoa</taxon>
        <taxon>Hexacorallia</taxon>
        <taxon>Actiniaria</taxon>
        <taxon>Edwardsiidae</taxon>
        <taxon>Nematostella</taxon>
    </lineage>
</organism>
<evidence type="ECO:0000313" key="2">
    <source>
        <dbReference type="EMBL" id="EDO31629.1"/>
    </source>
</evidence>
<reference evidence="2 3" key="1">
    <citation type="journal article" date="2007" name="Science">
        <title>Sea anemone genome reveals ancestral eumetazoan gene repertoire and genomic organization.</title>
        <authorList>
            <person name="Putnam N.H."/>
            <person name="Srivastava M."/>
            <person name="Hellsten U."/>
            <person name="Dirks B."/>
            <person name="Chapman J."/>
            <person name="Salamov A."/>
            <person name="Terry A."/>
            <person name="Shapiro H."/>
            <person name="Lindquist E."/>
            <person name="Kapitonov V.V."/>
            <person name="Jurka J."/>
            <person name="Genikhovich G."/>
            <person name="Grigoriev I.V."/>
            <person name="Lucas S.M."/>
            <person name="Steele R.E."/>
            <person name="Finnerty J.R."/>
            <person name="Technau U."/>
            <person name="Martindale M.Q."/>
            <person name="Rokhsar D.S."/>
        </authorList>
    </citation>
    <scope>NUCLEOTIDE SEQUENCE [LARGE SCALE GENOMIC DNA]</scope>
    <source>
        <strain evidence="3">CH2 X CH6</strain>
    </source>
</reference>
<dbReference type="SMART" id="SM00239">
    <property type="entry name" value="C2"/>
    <property type="match status" value="1"/>
</dbReference>
<feature type="domain" description="C2" evidence="1">
    <location>
        <begin position="1"/>
        <end position="82"/>
    </location>
</feature>
<dbReference type="STRING" id="45351.A7SXD2"/>
<dbReference type="PANTHER" id="PTHR10024:SF344">
    <property type="entry name" value="SYNAPTOTAGMIN-7"/>
    <property type="match status" value="1"/>
</dbReference>
<accession>A7SXD2</accession>
<dbReference type="PANTHER" id="PTHR10024">
    <property type="entry name" value="SYNAPTOTAGMIN"/>
    <property type="match status" value="1"/>
</dbReference>
<proteinExistence type="predicted"/>
<dbReference type="CDD" id="cd00276">
    <property type="entry name" value="C2B_Synaptotagmin"/>
    <property type="match status" value="1"/>
</dbReference>
<evidence type="ECO:0000259" key="1">
    <source>
        <dbReference type="PROSITE" id="PS50004"/>
    </source>
</evidence>
<dbReference type="InParanoid" id="A7SXD2"/>
<dbReference type="FunFam" id="2.60.40.150:FF:000209">
    <property type="entry name" value="Synaptotagmin 4"/>
    <property type="match status" value="1"/>
</dbReference>
<evidence type="ECO:0000313" key="3">
    <source>
        <dbReference type="Proteomes" id="UP000001593"/>
    </source>
</evidence>
<dbReference type="EMBL" id="DS469884">
    <property type="protein sequence ID" value="EDO31629.1"/>
    <property type="molecule type" value="Genomic_DNA"/>
</dbReference>
<name>A7SXD2_NEMVE</name>
<feature type="non-terminal residue" evidence="2">
    <location>
        <position position="1"/>
    </location>
</feature>
<dbReference type="SUPFAM" id="SSF49562">
    <property type="entry name" value="C2 domain (Calcium/lipid-binding domain, CaLB)"/>
    <property type="match status" value="2"/>
</dbReference>
<dbReference type="Gene3D" id="2.60.40.150">
    <property type="entry name" value="C2 domain"/>
    <property type="match status" value="2"/>
</dbReference>
<dbReference type="eggNOG" id="KOG1028">
    <property type="taxonomic scope" value="Eukaryota"/>
</dbReference>
<sequence length="228" mass="26880">VKMRILPEMLHWQWTRKVSRTLNPVFNETFIVPGFVHNKLRECTAHFVVLDFDHIQDNVYVIGEVFMPLSELRANRLEKIVKRTFGKLLIAMSHNPIDKKLTVRVDSARGLPEINFDIFLISDAYIKVDIWFTGQKLFSRVTKVQYKSKSPIFNEVFIFDVSDDKLPQITISFRVKHHGKLREKHIGRVDLGANALTEIEYRHWEQVLDKPHLEIDQWHDIRSYNGSE</sequence>
<protein>
    <recommendedName>
        <fullName evidence="1">C2 domain-containing protein</fullName>
    </recommendedName>
</protein>
<gene>
    <name evidence="2" type="ORF">NEMVEDRAFT_v1g136591</name>
</gene>
<dbReference type="HOGENOM" id="CLU_1217380_0_0_1"/>
<dbReference type="PhylomeDB" id="A7SXD2"/>
<dbReference type="Proteomes" id="UP000001593">
    <property type="component" value="Unassembled WGS sequence"/>
</dbReference>
<dbReference type="Pfam" id="PF00168">
    <property type="entry name" value="C2"/>
    <property type="match status" value="2"/>
</dbReference>
<feature type="domain" description="C2" evidence="1">
    <location>
        <begin position="84"/>
        <end position="219"/>
    </location>
</feature>
<keyword evidence="3" id="KW-1185">Reference proteome</keyword>
<dbReference type="InterPro" id="IPR000008">
    <property type="entry name" value="C2_dom"/>
</dbReference>
<dbReference type="InterPro" id="IPR035892">
    <property type="entry name" value="C2_domain_sf"/>
</dbReference>